<evidence type="ECO:0000313" key="3">
    <source>
        <dbReference type="Proteomes" id="UP000501690"/>
    </source>
</evidence>
<feature type="compositionally biased region" description="Basic residues" evidence="1">
    <location>
        <begin position="163"/>
        <end position="183"/>
    </location>
</feature>
<reference evidence="2 3" key="1">
    <citation type="submission" date="2019-04" db="EMBL/GenBank/DDBJ databases">
        <title>An improved genome assembly and genetic linkage map for asparagus bean, Vigna unguiculata ssp. sesquipedialis.</title>
        <authorList>
            <person name="Xia Q."/>
            <person name="Zhang R."/>
            <person name="Dong Y."/>
        </authorList>
    </citation>
    <scope>NUCLEOTIDE SEQUENCE [LARGE SCALE GENOMIC DNA]</scope>
    <source>
        <tissue evidence="2">Leaf</tissue>
    </source>
</reference>
<dbReference type="OrthoDB" id="1429276at2759"/>
<dbReference type="Proteomes" id="UP000501690">
    <property type="component" value="Linkage Group LG6"/>
</dbReference>
<feature type="compositionally biased region" description="Polar residues" evidence="1">
    <location>
        <begin position="192"/>
        <end position="205"/>
    </location>
</feature>
<dbReference type="AlphaFoldDB" id="A0A4D6M664"/>
<feature type="region of interest" description="Disordered" evidence="1">
    <location>
        <begin position="1"/>
        <end position="75"/>
    </location>
</feature>
<dbReference type="EMBL" id="CP039350">
    <property type="protein sequence ID" value="QCD96792.1"/>
    <property type="molecule type" value="Genomic_DNA"/>
</dbReference>
<name>A0A4D6M664_VIGUN</name>
<feature type="compositionally biased region" description="Basic residues" evidence="1">
    <location>
        <begin position="34"/>
        <end position="43"/>
    </location>
</feature>
<evidence type="ECO:0000313" key="2">
    <source>
        <dbReference type="EMBL" id="QCD96792.1"/>
    </source>
</evidence>
<proteinExistence type="predicted"/>
<protein>
    <submittedName>
        <fullName evidence="2">Uncharacterized protein</fullName>
    </submittedName>
</protein>
<organism evidence="2 3">
    <name type="scientific">Vigna unguiculata</name>
    <name type="common">Cowpea</name>
    <dbReference type="NCBI Taxonomy" id="3917"/>
    <lineage>
        <taxon>Eukaryota</taxon>
        <taxon>Viridiplantae</taxon>
        <taxon>Streptophyta</taxon>
        <taxon>Embryophyta</taxon>
        <taxon>Tracheophyta</taxon>
        <taxon>Spermatophyta</taxon>
        <taxon>Magnoliopsida</taxon>
        <taxon>eudicotyledons</taxon>
        <taxon>Gunneridae</taxon>
        <taxon>Pentapetalae</taxon>
        <taxon>rosids</taxon>
        <taxon>fabids</taxon>
        <taxon>Fabales</taxon>
        <taxon>Fabaceae</taxon>
        <taxon>Papilionoideae</taxon>
        <taxon>50 kb inversion clade</taxon>
        <taxon>NPAAA clade</taxon>
        <taxon>indigoferoid/millettioid clade</taxon>
        <taxon>Phaseoleae</taxon>
        <taxon>Vigna</taxon>
    </lineage>
</organism>
<feature type="region of interest" description="Disordered" evidence="1">
    <location>
        <begin position="122"/>
        <end position="211"/>
    </location>
</feature>
<gene>
    <name evidence="2" type="ORF">DEO72_LG6g1502</name>
</gene>
<sequence>MGCGMSTKDPEQQGFNRCENSDEGESLHENNKSICKKKKKNKGVAKGMKPLGVEETKDKEGSNGERLKEKSGVGTNDFKVEVKSKKVAEAENKFRHDDFIAHGSPSFREYCNDYDCGDRSFTEYSNDSDSSGSIKNGSGALLNKNNEQMNEESVDSNKEPSKKQRKGRGIRNAISKRKTRGRRNLLNFGCHSGNTQAQVQGSSDKNVAKTA</sequence>
<keyword evidence="3" id="KW-1185">Reference proteome</keyword>
<feature type="compositionally biased region" description="Polar residues" evidence="1">
    <location>
        <begin position="122"/>
        <end position="136"/>
    </location>
</feature>
<feature type="compositionally biased region" description="Basic and acidic residues" evidence="1">
    <location>
        <begin position="52"/>
        <end position="71"/>
    </location>
</feature>
<evidence type="ECO:0000256" key="1">
    <source>
        <dbReference type="SAM" id="MobiDB-lite"/>
    </source>
</evidence>
<accession>A0A4D6M664</accession>
<dbReference type="Gramene" id="Vigun01g074600.1.v1.2">
    <property type="protein sequence ID" value="Vigun01g074600.1.v1.2"/>
    <property type="gene ID" value="Vigun01g074600.v1.2"/>
</dbReference>